<evidence type="ECO:0000256" key="1">
    <source>
        <dbReference type="SAM" id="MobiDB-lite"/>
    </source>
</evidence>
<dbReference type="InterPro" id="IPR018727">
    <property type="entry name" value="DUF2267"/>
</dbReference>
<dbReference type="Gene3D" id="1.10.490.110">
    <property type="entry name" value="Uncharacterized conserved protein DUF2267"/>
    <property type="match status" value="1"/>
</dbReference>
<name>A0A1H1UZ28_BRESA</name>
<sequence length="152" mass="16533">MPPAAVIPDNVNSTGEDRTDGKSLKMRSDEFLKYVIEMGGPGDPESAAVVTRTVLDNLGRRLEVAEVADLAAQLPEELQEPLYRHGSEEPTRDDVDDFLRKIAEQLGQDVDPETAGTYVRAVLSTLGAAVSESEIDDLLSQLPTGFAPFFEE</sequence>
<gene>
    <name evidence="2" type="ORF">SAMN04489751_2841</name>
</gene>
<dbReference type="AlphaFoldDB" id="A0A1H1UZ28"/>
<dbReference type="EMBL" id="LT629739">
    <property type="protein sequence ID" value="SDS77713.1"/>
    <property type="molecule type" value="Genomic_DNA"/>
</dbReference>
<proteinExistence type="predicted"/>
<accession>A0A1H1UZ28</accession>
<dbReference type="Pfam" id="PF10025">
    <property type="entry name" value="DUF2267"/>
    <property type="match status" value="1"/>
</dbReference>
<keyword evidence="3" id="KW-1185">Reference proteome</keyword>
<evidence type="ECO:0000313" key="3">
    <source>
        <dbReference type="Proteomes" id="UP000199700"/>
    </source>
</evidence>
<organism evidence="2 3">
    <name type="scientific">Brevibacterium sandarakinum</name>
    <dbReference type="NCBI Taxonomy" id="629680"/>
    <lineage>
        <taxon>Bacteria</taxon>
        <taxon>Bacillati</taxon>
        <taxon>Actinomycetota</taxon>
        <taxon>Actinomycetes</taxon>
        <taxon>Micrococcales</taxon>
        <taxon>Brevibacteriaceae</taxon>
        <taxon>Brevibacterium</taxon>
    </lineage>
</organism>
<evidence type="ECO:0000313" key="2">
    <source>
        <dbReference type="EMBL" id="SDS77713.1"/>
    </source>
</evidence>
<reference evidence="2" key="1">
    <citation type="submission" date="2016-10" db="EMBL/GenBank/DDBJ databases">
        <authorList>
            <person name="Varghese N."/>
            <person name="Submissions S."/>
        </authorList>
    </citation>
    <scope>NUCLEOTIDE SEQUENCE [LARGE SCALE GENOMIC DNA]</scope>
    <source>
        <strain evidence="2">DSM 22082</strain>
    </source>
</reference>
<dbReference type="Proteomes" id="UP000199700">
    <property type="component" value="Chromosome"/>
</dbReference>
<feature type="region of interest" description="Disordered" evidence="1">
    <location>
        <begin position="1"/>
        <end position="22"/>
    </location>
</feature>
<protein>
    <submittedName>
        <fullName evidence="2">Uncharacterized conserved protein, DUF2267 family</fullName>
    </submittedName>
</protein>
<dbReference type="InterPro" id="IPR038282">
    <property type="entry name" value="DUF2267_sf"/>
</dbReference>